<dbReference type="SMART" id="SM00388">
    <property type="entry name" value="HisKA"/>
    <property type="match status" value="1"/>
</dbReference>
<dbReference type="InterPro" id="IPR005467">
    <property type="entry name" value="His_kinase_dom"/>
</dbReference>
<dbReference type="InterPro" id="IPR003594">
    <property type="entry name" value="HATPase_dom"/>
</dbReference>
<evidence type="ECO:0000256" key="2">
    <source>
        <dbReference type="ARBA" id="ARBA00004651"/>
    </source>
</evidence>
<proteinExistence type="predicted"/>
<dbReference type="PROSITE" id="PS50885">
    <property type="entry name" value="HAMP"/>
    <property type="match status" value="1"/>
</dbReference>
<dbReference type="EC" id="2.7.13.3" evidence="3"/>
<dbReference type="InterPro" id="IPR036890">
    <property type="entry name" value="HATPase_C_sf"/>
</dbReference>
<evidence type="ECO:0000256" key="12">
    <source>
        <dbReference type="ARBA" id="ARBA00023012"/>
    </source>
</evidence>
<evidence type="ECO:0000256" key="13">
    <source>
        <dbReference type="ARBA" id="ARBA00023136"/>
    </source>
</evidence>
<dbReference type="SUPFAM" id="SSF47384">
    <property type="entry name" value="Homodimeric domain of signal transducing histidine kinase"/>
    <property type="match status" value="1"/>
</dbReference>
<evidence type="ECO:0000256" key="6">
    <source>
        <dbReference type="ARBA" id="ARBA00022679"/>
    </source>
</evidence>
<dbReference type="AlphaFoldDB" id="A0A2I0UXZ0"/>
<dbReference type="PROSITE" id="PS50109">
    <property type="entry name" value="HIS_KIN"/>
    <property type="match status" value="1"/>
</dbReference>
<dbReference type="Proteomes" id="UP000234956">
    <property type="component" value="Unassembled WGS sequence"/>
</dbReference>
<dbReference type="Gene3D" id="6.10.340.10">
    <property type="match status" value="1"/>
</dbReference>
<dbReference type="EMBL" id="PDFK01000004">
    <property type="protein sequence ID" value="PKU50940.1"/>
    <property type="molecule type" value="Genomic_DNA"/>
</dbReference>
<keyword evidence="4" id="KW-1003">Cell membrane</keyword>
<evidence type="ECO:0000259" key="15">
    <source>
        <dbReference type="PROSITE" id="PS50109"/>
    </source>
</evidence>
<dbReference type="SMART" id="SM00304">
    <property type="entry name" value="HAMP"/>
    <property type="match status" value="1"/>
</dbReference>
<keyword evidence="6" id="KW-0808">Transferase</keyword>
<dbReference type="CDD" id="cd00075">
    <property type="entry name" value="HATPase"/>
    <property type="match status" value="1"/>
</dbReference>
<keyword evidence="10" id="KW-0067">ATP-binding</keyword>
<keyword evidence="12" id="KW-0902">Two-component regulatory system</keyword>
<dbReference type="Pfam" id="PF00672">
    <property type="entry name" value="HAMP"/>
    <property type="match status" value="1"/>
</dbReference>
<dbReference type="InterPro" id="IPR003661">
    <property type="entry name" value="HisK_dim/P_dom"/>
</dbReference>
<feature type="transmembrane region" description="Helical" evidence="14">
    <location>
        <begin position="154"/>
        <end position="175"/>
    </location>
</feature>
<feature type="domain" description="Histidine kinase" evidence="15">
    <location>
        <begin position="244"/>
        <end position="478"/>
    </location>
</feature>
<evidence type="ECO:0000256" key="14">
    <source>
        <dbReference type="SAM" id="Phobius"/>
    </source>
</evidence>
<evidence type="ECO:0000256" key="1">
    <source>
        <dbReference type="ARBA" id="ARBA00000085"/>
    </source>
</evidence>
<dbReference type="PRINTS" id="PR00344">
    <property type="entry name" value="BCTRLSENSOR"/>
</dbReference>
<dbReference type="InterPro" id="IPR036097">
    <property type="entry name" value="HisK_dim/P_sf"/>
</dbReference>
<dbReference type="Gene3D" id="1.10.287.130">
    <property type="match status" value="1"/>
</dbReference>
<dbReference type="Pfam" id="PF00512">
    <property type="entry name" value="HisKA"/>
    <property type="match status" value="1"/>
</dbReference>
<dbReference type="GO" id="GO:0005524">
    <property type="term" value="F:ATP binding"/>
    <property type="evidence" value="ECO:0007669"/>
    <property type="project" value="UniProtKB-KW"/>
</dbReference>
<comment type="catalytic activity">
    <reaction evidence="1">
        <text>ATP + protein L-histidine = ADP + protein N-phospho-L-histidine.</text>
        <dbReference type="EC" id="2.7.13.3"/>
    </reaction>
</comment>
<dbReference type="InterPro" id="IPR003660">
    <property type="entry name" value="HAMP_dom"/>
</dbReference>
<feature type="domain" description="HAMP" evidence="16">
    <location>
        <begin position="177"/>
        <end position="229"/>
    </location>
</feature>
<dbReference type="SUPFAM" id="SSF55874">
    <property type="entry name" value="ATPase domain of HSP90 chaperone/DNA topoisomerase II/histidine kinase"/>
    <property type="match status" value="1"/>
</dbReference>
<accession>A0A2I0UXZ0</accession>
<keyword evidence="5" id="KW-0597">Phosphoprotein</keyword>
<keyword evidence="7 14" id="KW-0812">Transmembrane</keyword>
<dbReference type="RefSeq" id="WP_101966793.1">
    <property type="nucleotide sequence ID" value="NZ_PDFK01000004.1"/>
</dbReference>
<dbReference type="Pfam" id="PF02518">
    <property type="entry name" value="HATPase_c"/>
    <property type="match status" value="1"/>
</dbReference>
<evidence type="ECO:0000313" key="18">
    <source>
        <dbReference type="Proteomes" id="UP000234956"/>
    </source>
</evidence>
<evidence type="ECO:0000313" key="17">
    <source>
        <dbReference type="EMBL" id="PKU50940.1"/>
    </source>
</evidence>
<dbReference type="SUPFAM" id="SSF158472">
    <property type="entry name" value="HAMP domain-like"/>
    <property type="match status" value="1"/>
</dbReference>
<dbReference type="GO" id="GO:0000155">
    <property type="term" value="F:phosphorelay sensor kinase activity"/>
    <property type="evidence" value="ECO:0007669"/>
    <property type="project" value="InterPro"/>
</dbReference>
<dbReference type="CDD" id="cd00082">
    <property type="entry name" value="HisKA"/>
    <property type="match status" value="1"/>
</dbReference>
<evidence type="ECO:0000256" key="7">
    <source>
        <dbReference type="ARBA" id="ARBA00022692"/>
    </source>
</evidence>
<evidence type="ECO:0000256" key="3">
    <source>
        <dbReference type="ARBA" id="ARBA00012438"/>
    </source>
</evidence>
<name>A0A2I0UXZ0_9BACI</name>
<protein>
    <recommendedName>
        <fullName evidence="3">histidine kinase</fullName>
        <ecNumber evidence="3">2.7.13.3</ecNumber>
    </recommendedName>
</protein>
<evidence type="ECO:0000256" key="10">
    <source>
        <dbReference type="ARBA" id="ARBA00022840"/>
    </source>
</evidence>
<keyword evidence="11 14" id="KW-1133">Transmembrane helix</keyword>
<evidence type="ECO:0000256" key="8">
    <source>
        <dbReference type="ARBA" id="ARBA00022741"/>
    </source>
</evidence>
<gene>
    <name evidence="17" type="ORF">CRI88_14765</name>
</gene>
<dbReference type="SMART" id="SM00387">
    <property type="entry name" value="HATPase_c"/>
    <property type="match status" value="1"/>
</dbReference>
<dbReference type="PANTHER" id="PTHR45528">
    <property type="entry name" value="SENSOR HISTIDINE KINASE CPXA"/>
    <property type="match status" value="1"/>
</dbReference>
<evidence type="ECO:0000256" key="9">
    <source>
        <dbReference type="ARBA" id="ARBA00022777"/>
    </source>
</evidence>
<sequence>MKIKTWLLLTFFLIMVLPIAGAYSLYVWINAYYQDKNVAEYFDKWTELNQIKATIDNPALYQKNADLQELEELTNEQLGITLYTKSGFILYSSNPLLSGYVGKERMFKGLFDLQQTYNAFTYKEPVYQQGDLLGVYEIQLVRADWVKGVENRSWLVITGSILLFLVIYLAVLFVLNRRLNRPLKELMQQMRIFAKGGHVETNLSARKDEIGELAQSFVAMQNEIEKTRASLKEEQLQKELMIASISHDLKTPLTAIQAYAESLQSRGLTEQQQEEYQQVIVTKADRMKHMLEDLLMYTLLQSTNYELELVAVDAAEFFEMALSDYEPLCEEQGFTLNVFCDVDGLYAVHPKQLQRVIDNLMSNAWRYGEIGTSIGLAAVNAGSYPVWSFDFLKSTLNKQEGVYIIVQNSGQGILQEDITKLFEPMYQADRARTKAGERGAGLGLNITKQIIEKHGGTVELFSQENIGTAVVCWLPPFKGAIKNEMEKNMPSSGLNRCDDI</sequence>
<dbReference type="InterPro" id="IPR004358">
    <property type="entry name" value="Sig_transdc_His_kin-like_C"/>
</dbReference>
<dbReference type="PANTHER" id="PTHR45528:SF1">
    <property type="entry name" value="SENSOR HISTIDINE KINASE CPXA"/>
    <property type="match status" value="1"/>
</dbReference>
<keyword evidence="8" id="KW-0547">Nucleotide-binding</keyword>
<keyword evidence="9 17" id="KW-0418">Kinase</keyword>
<comment type="caution">
    <text evidence="17">The sequence shown here is derived from an EMBL/GenBank/DDBJ whole genome shotgun (WGS) entry which is preliminary data.</text>
</comment>
<keyword evidence="13 14" id="KW-0472">Membrane</keyword>
<dbReference type="InterPro" id="IPR050398">
    <property type="entry name" value="HssS/ArlS-like"/>
</dbReference>
<reference evidence="17 18" key="1">
    <citation type="submission" date="2017-10" db="EMBL/GenBank/DDBJ databases">
        <title>Draft genome of Lysinibacillus fusiformis strain Juneja, a laboratory-derived pathogen of Drosophila melanogaster.</title>
        <authorList>
            <person name="Smith B.R."/>
            <person name="Unckless R.L."/>
        </authorList>
    </citation>
    <scope>NUCLEOTIDE SEQUENCE [LARGE SCALE GENOMIC DNA]</scope>
    <source>
        <strain evidence="17 18">Juneja</strain>
    </source>
</reference>
<comment type="subcellular location">
    <subcellularLocation>
        <location evidence="2">Cell membrane</location>
        <topology evidence="2">Multi-pass membrane protein</topology>
    </subcellularLocation>
</comment>
<organism evidence="17 18">
    <name type="scientific">Lysinibacillus fusiformis</name>
    <dbReference type="NCBI Taxonomy" id="28031"/>
    <lineage>
        <taxon>Bacteria</taxon>
        <taxon>Bacillati</taxon>
        <taxon>Bacillota</taxon>
        <taxon>Bacilli</taxon>
        <taxon>Bacillales</taxon>
        <taxon>Bacillaceae</taxon>
        <taxon>Lysinibacillus</taxon>
    </lineage>
</organism>
<evidence type="ECO:0000259" key="16">
    <source>
        <dbReference type="PROSITE" id="PS50885"/>
    </source>
</evidence>
<dbReference type="CDD" id="cd06225">
    <property type="entry name" value="HAMP"/>
    <property type="match status" value="1"/>
</dbReference>
<dbReference type="GO" id="GO:0005886">
    <property type="term" value="C:plasma membrane"/>
    <property type="evidence" value="ECO:0007669"/>
    <property type="project" value="UniProtKB-SubCell"/>
</dbReference>
<dbReference type="Gene3D" id="3.30.565.10">
    <property type="entry name" value="Histidine kinase-like ATPase, C-terminal domain"/>
    <property type="match status" value="1"/>
</dbReference>
<evidence type="ECO:0000256" key="5">
    <source>
        <dbReference type="ARBA" id="ARBA00022553"/>
    </source>
</evidence>
<evidence type="ECO:0000256" key="4">
    <source>
        <dbReference type="ARBA" id="ARBA00022475"/>
    </source>
</evidence>
<evidence type="ECO:0000256" key="11">
    <source>
        <dbReference type="ARBA" id="ARBA00022989"/>
    </source>
</evidence>